<dbReference type="Proteomes" id="UP000324222">
    <property type="component" value="Unassembled WGS sequence"/>
</dbReference>
<comment type="caution">
    <text evidence="1">The sequence shown here is derived from an EMBL/GenBank/DDBJ whole genome shotgun (WGS) entry which is preliminary data.</text>
</comment>
<evidence type="ECO:0000313" key="2">
    <source>
        <dbReference type="Proteomes" id="UP000324222"/>
    </source>
</evidence>
<accession>A0A5B7GPW5</accession>
<evidence type="ECO:0000313" key="1">
    <source>
        <dbReference type="EMBL" id="MPC59475.1"/>
    </source>
</evidence>
<dbReference type="AlphaFoldDB" id="A0A5B7GPW5"/>
<gene>
    <name evidence="1" type="ORF">E2C01_053494</name>
</gene>
<keyword evidence="2" id="KW-1185">Reference proteome</keyword>
<sequence length="166" mass="17930">MAVSGRGVVRRGMACGERCGVFRNEMECCESITMLRGRQVIASLIDDVHLITRTNTTTTITITTTTGCKLLCLMLSNFLSAPTPLLSLHIPPCLTRLLVTHTAAAPISVSPTLLVHLPLSFDPDASALTLNSSHTLNSGHPSFKSILHFPSLLCRISFFTLGVVIR</sequence>
<reference evidence="1 2" key="1">
    <citation type="submission" date="2019-05" db="EMBL/GenBank/DDBJ databases">
        <title>Another draft genome of Portunus trituberculatus and its Hox gene families provides insights of decapod evolution.</title>
        <authorList>
            <person name="Jeong J.-H."/>
            <person name="Song I."/>
            <person name="Kim S."/>
            <person name="Choi T."/>
            <person name="Kim D."/>
            <person name="Ryu S."/>
            <person name="Kim W."/>
        </authorList>
    </citation>
    <scope>NUCLEOTIDE SEQUENCE [LARGE SCALE GENOMIC DNA]</scope>
    <source>
        <tissue evidence="1">Muscle</tissue>
    </source>
</reference>
<name>A0A5B7GPW5_PORTR</name>
<dbReference type="EMBL" id="VSRR010016596">
    <property type="protein sequence ID" value="MPC59475.1"/>
    <property type="molecule type" value="Genomic_DNA"/>
</dbReference>
<organism evidence="1 2">
    <name type="scientific">Portunus trituberculatus</name>
    <name type="common">Swimming crab</name>
    <name type="synonym">Neptunus trituberculatus</name>
    <dbReference type="NCBI Taxonomy" id="210409"/>
    <lineage>
        <taxon>Eukaryota</taxon>
        <taxon>Metazoa</taxon>
        <taxon>Ecdysozoa</taxon>
        <taxon>Arthropoda</taxon>
        <taxon>Crustacea</taxon>
        <taxon>Multicrustacea</taxon>
        <taxon>Malacostraca</taxon>
        <taxon>Eumalacostraca</taxon>
        <taxon>Eucarida</taxon>
        <taxon>Decapoda</taxon>
        <taxon>Pleocyemata</taxon>
        <taxon>Brachyura</taxon>
        <taxon>Eubrachyura</taxon>
        <taxon>Portunoidea</taxon>
        <taxon>Portunidae</taxon>
        <taxon>Portuninae</taxon>
        <taxon>Portunus</taxon>
    </lineage>
</organism>
<proteinExistence type="predicted"/>
<protein>
    <submittedName>
        <fullName evidence="1">Uncharacterized protein</fullName>
    </submittedName>
</protein>